<evidence type="ECO:0000313" key="2">
    <source>
        <dbReference type="Proteomes" id="UP000632740"/>
    </source>
</evidence>
<dbReference type="RefSeq" id="WP_203754605.1">
    <property type="nucleotide sequence ID" value="NZ_BONK01000008.1"/>
</dbReference>
<name>A0A919U1V0_9CELL</name>
<accession>A0A919U1V0</accession>
<organism evidence="1 2">
    <name type="scientific">Cellulomonas chitinilytica</name>
    <dbReference type="NCBI Taxonomy" id="398759"/>
    <lineage>
        <taxon>Bacteria</taxon>
        <taxon>Bacillati</taxon>
        <taxon>Actinomycetota</taxon>
        <taxon>Actinomycetes</taxon>
        <taxon>Micrococcales</taxon>
        <taxon>Cellulomonadaceae</taxon>
        <taxon>Cellulomonas</taxon>
    </lineage>
</organism>
<keyword evidence="1" id="KW-0575">Peroxidase</keyword>
<dbReference type="EMBL" id="BONK01000008">
    <property type="protein sequence ID" value="GIG21741.1"/>
    <property type="molecule type" value="Genomic_DNA"/>
</dbReference>
<evidence type="ECO:0000313" key="1">
    <source>
        <dbReference type="EMBL" id="GIG21741.1"/>
    </source>
</evidence>
<gene>
    <name evidence="1" type="ORF">Cch01nite_24650</name>
</gene>
<protein>
    <submittedName>
        <fullName evidence="1">Heme peroxidase</fullName>
    </submittedName>
</protein>
<keyword evidence="1" id="KW-0560">Oxidoreductase</keyword>
<proteinExistence type="predicted"/>
<comment type="caution">
    <text evidence="1">The sequence shown here is derived from an EMBL/GenBank/DDBJ whole genome shotgun (WGS) entry which is preliminary data.</text>
</comment>
<dbReference type="GO" id="GO:0004601">
    <property type="term" value="F:peroxidase activity"/>
    <property type="evidence" value="ECO:0007669"/>
    <property type="project" value="UniProtKB-KW"/>
</dbReference>
<dbReference type="AlphaFoldDB" id="A0A919U1V0"/>
<sequence length="223" mass="23664">MSADAEAVRVRAEAQLPDRSGWTDPAGYRDSLAMCVLDSIFSLRASYASTVHVLARYRGVRRAAGADPNRDGLADLIAAVEVAGGVDAAAGSALFDNRAYTPGTAKRGQTGVLKAAAVYEVATKLHGVGIDTIADLQDDTDSAKAEWLSVRGLGRVSWAYVLMLTGADGVKADVMVRRFVATAIGEQAVTDERARLAVEGAAELMGVGARLLDHAIWRYQREQ</sequence>
<keyword evidence="2" id="KW-1185">Reference proteome</keyword>
<reference evidence="1" key="1">
    <citation type="submission" date="2021-01" db="EMBL/GenBank/DDBJ databases">
        <title>Whole genome shotgun sequence of Cellulomonas chitinilytica NBRC 110799.</title>
        <authorList>
            <person name="Komaki H."/>
            <person name="Tamura T."/>
        </authorList>
    </citation>
    <scope>NUCLEOTIDE SEQUENCE</scope>
    <source>
        <strain evidence="1">NBRC 110799</strain>
    </source>
</reference>
<dbReference type="Proteomes" id="UP000632740">
    <property type="component" value="Unassembled WGS sequence"/>
</dbReference>